<dbReference type="OrthoDB" id="432970at2759"/>
<evidence type="ECO:0000313" key="6">
    <source>
        <dbReference type="EMBL" id="KAF2398897.1"/>
    </source>
</evidence>
<evidence type="ECO:0000256" key="2">
    <source>
        <dbReference type="ARBA" id="ARBA00022771"/>
    </source>
</evidence>
<keyword evidence="3" id="KW-0862">Zinc</keyword>
<sequence length="380" mass="42058">MEEKVLRFNNLPRPNTSPTGLPNHWVFGVCHVDLEPQGDLVIAVNPKSSFLKQAGPAQILKLGTAAEKAEATISCLLDAFIKADATNSPTFAPWTWSTLDSVTAQAVQDALKKHGVKSEICRVGVCTAEEIDILESPPLLTVFPGDISRCHNCRMSRESFFVPLKKCSKCNSAYYHSRGCQKDHWKDHKHDCRRLASGTYSPLEYYDIKASVDPNAPSPRKRNRVSISSTVVAYKRADTACGLPLHRLVFTGQDTPANMKLLFGQDVKKIKTDHEDARIQVLLDPPVGSPAHVFNLQWHDPSLTRAPRPATEAEENMIKEVRQIQAMIRNRVGVGKSPSTNDMKAIIVEAFGANWVDKLPVYQLATNTIDQGVPAGGHRY</sequence>
<dbReference type="PROSITE" id="PS50865">
    <property type="entry name" value="ZF_MYND_2"/>
    <property type="match status" value="1"/>
</dbReference>
<feature type="domain" description="MYND-type" evidence="5">
    <location>
        <begin position="150"/>
        <end position="192"/>
    </location>
</feature>
<dbReference type="EMBL" id="ML996699">
    <property type="protein sequence ID" value="KAF2398897.1"/>
    <property type="molecule type" value="Genomic_DNA"/>
</dbReference>
<dbReference type="Pfam" id="PF01753">
    <property type="entry name" value="zf-MYND"/>
    <property type="match status" value="1"/>
</dbReference>
<keyword evidence="2 4" id="KW-0863">Zinc-finger</keyword>
<proteinExistence type="predicted"/>
<evidence type="ECO:0000256" key="4">
    <source>
        <dbReference type="PROSITE-ProRule" id="PRU00134"/>
    </source>
</evidence>
<keyword evidence="1" id="KW-0479">Metal-binding</keyword>
<dbReference type="AlphaFoldDB" id="A0A6G1HSS6"/>
<evidence type="ECO:0000313" key="7">
    <source>
        <dbReference type="Proteomes" id="UP000799640"/>
    </source>
</evidence>
<reference evidence="6" key="1">
    <citation type="journal article" date="2020" name="Stud. Mycol.">
        <title>101 Dothideomycetes genomes: a test case for predicting lifestyles and emergence of pathogens.</title>
        <authorList>
            <person name="Haridas S."/>
            <person name="Albert R."/>
            <person name="Binder M."/>
            <person name="Bloem J."/>
            <person name="Labutti K."/>
            <person name="Salamov A."/>
            <person name="Andreopoulos B."/>
            <person name="Baker S."/>
            <person name="Barry K."/>
            <person name="Bills G."/>
            <person name="Bluhm B."/>
            <person name="Cannon C."/>
            <person name="Castanera R."/>
            <person name="Culley D."/>
            <person name="Daum C."/>
            <person name="Ezra D."/>
            <person name="Gonzalez J."/>
            <person name="Henrissat B."/>
            <person name="Kuo A."/>
            <person name="Liang C."/>
            <person name="Lipzen A."/>
            <person name="Lutzoni F."/>
            <person name="Magnuson J."/>
            <person name="Mondo S."/>
            <person name="Nolan M."/>
            <person name="Ohm R."/>
            <person name="Pangilinan J."/>
            <person name="Park H.-J."/>
            <person name="Ramirez L."/>
            <person name="Alfaro M."/>
            <person name="Sun H."/>
            <person name="Tritt A."/>
            <person name="Yoshinaga Y."/>
            <person name="Zwiers L.-H."/>
            <person name="Turgeon B."/>
            <person name="Goodwin S."/>
            <person name="Spatafora J."/>
            <person name="Crous P."/>
            <person name="Grigoriev I."/>
        </authorList>
    </citation>
    <scope>NUCLEOTIDE SEQUENCE</scope>
    <source>
        <strain evidence="6">CBS 262.69</strain>
    </source>
</reference>
<name>A0A6G1HSS6_9PEZI</name>
<dbReference type="GO" id="GO:0008270">
    <property type="term" value="F:zinc ion binding"/>
    <property type="evidence" value="ECO:0007669"/>
    <property type="project" value="UniProtKB-KW"/>
</dbReference>
<dbReference type="Gene3D" id="6.10.140.2220">
    <property type="match status" value="1"/>
</dbReference>
<evidence type="ECO:0000259" key="5">
    <source>
        <dbReference type="PROSITE" id="PS50865"/>
    </source>
</evidence>
<organism evidence="6 7">
    <name type="scientific">Trichodelitschia bisporula</name>
    <dbReference type="NCBI Taxonomy" id="703511"/>
    <lineage>
        <taxon>Eukaryota</taxon>
        <taxon>Fungi</taxon>
        <taxon>Dikarya</taxon>
        <taxon>Ascomycota</taxon>
        <taxon>Pezizomycotina</taxon>
        <taxon>Dothideomycetes</taxon>
        <taxon>Dothideomycetes incertae sedis</taxon>
        <taxon>Phaeotrichales</taxon>
        <taxon>Phaeotrichaceae</taxon>
        <taxon>Trichodelitschia</taxon>
    </lineage>
</organism>
<evidence type="ECO:0000256" key="3">
    <source>
        <dbReference type="ARBA" id="ARBA00022833"/>
    </source>
</evidence>
<dbReference type="Proteomes" id="UP000799640">
    <property type="component" value="Unassembled WGS sequence"/>
</dbReference>
<dbReference type="SUPFAM" id="SSF144232">
    <property type="entry name" value="HIT/MYND zinc finger-like"/>
    <property type="match status" value="1"/>
</dbReference>
<gene>
    <name evidence="6" type="ORF">EJ06DRAFT_544006</name>
</gene>
<evidence type="ECO:0000256" key="1">
    <source>
        <dbReference type="ARBA" id="ARBA00022723"/>
    </source>
</evidence>
<protein>
    <recommendedName>
        <fullName evidence="5">MYND-type domain-containing protein</fullName>
    </recommendedName>
</protein>
<keyword evidence="7" id="KW-1185">Reference proteome</keyword>
<dbReference type="InterPro" id="IPR002893">
    <property type="entry name" value="Znf_MYND"/>
</dbReference>
<accession>A0A6G1HSS6</accession>